<evidence type="ECO:0008006" key="4">
    <source>
        <dbReference type="Google" id="ProtNLM"/>
    </source>
</evidence>
<evidence type="ECO:0000256" key="1">
    <source>
        <dbReference type="SAM" id="SignalP"/>
    </source>
</evidence>
<organism evidence="2 3">
    <name type="scientific">Hyaloscypha hepaticicola</name>
    <dbReference type="NCBI Taxonomy" id="2082293"/>
    <lineage>
        <taxon>Eukaryota</taxon>
        <taxon>Fungi</taxon>
        <taxon>Dikarya</taxon>
        <taxon>Ascomycota</taxon>
        <taxon>Pezizomycotina</taxon>
        <taxon>Leotiomycetes</taxon>
        <taxon>Helotiales</taxon>
        <taxon>Hyaloscyphaceae</taxon>
        <taxon>Hyaloscypha</taxon>
    </lineage>
</organism>
<dbReference type="Proteomes" id="UP000235672">
    <property type="component" value="Unassembled WGS sequence"/>
</dbReference>
<keyword evidence="1" id="KW-0732">Signal</keyword>
<protein>
    <recommendedName>
        <fullName evidence="4">Secreted protein</fullName>
    </recommendedName>
</protein>
<gene>
    <name evidence="2" type="ORF">NA56DRAFT_339615</name>
</gene>
<evidence type="ECO:0000313" key="3">
    <source>
        <dbReference type="Proteomes" id="UP000235672"/>
    </source>
</evidence>
<proteinExistence type="predicted"/>
<sequence>MWRQKSPVALAFLIMFLVPRMLCLGPRRPRANDWSRMPWGGSTKWLLFENITPPFDLSLVMHTARRHPGSTFVGGHHEPCQTVCTSMGLMSSVH</sequence>
<accession>A0A2J6QIV5</accession>
<evidence type="ECO:0000313" key="2">
    <source>
        <dbReference type="EMBL" id="PMD26191.1"/>
    </source>
</evidence>
<feature type="signal peptide" evidence="1">
    <location>
        <begin position="1"/>
        <end position="23"/>
    </location>
</feature>
<dbReference type="EMBL" id="KZ613468">
    <property type="protein sequence ID" value="PMD26191.1"/>
    <property type="molecule type" value="Genomic_DNA"/>
</dbReference>
<feature type="chain" id="PRO_5014370046" description="Secreted protein" evidence="1">
    <location>
        <begin position="24"/>
        <end position="94"/>
    </location>
</feature>
<reference evidence="2 3" key="1">
    <citation type="submission" date="2016-05" db="EMBL/GenBank/DDBJ databases">
        <title>A degradative enzymes factory behind the ericoid mycorrhizal symbiosis.</title>
        <authorList>
            <consortium name="DOE Joint Genome Institute"/>
            <person name="Martino E."/>
            <person name="Morin E."/>
            <person name="Grelet G."/>
            <person name="Kuo A."/>
            <person name="Kohler A."/>
            <person name="Daghino S."/>
            <person name="Barry K."/>
            <person name="Choi C."/>
            <person name="Cichocki N."/>
            <person name="Clum A."/>
            <person name="Copeland A."/>
            <person name="Hainaut M."/>
            <person name="Haridas S."/>
            <person name="Labutti K."/>
            <person name="Lindquist E."/>
            <person name="Lipzen A."/>
            <person name="Khouja H.-R."/>
            <person name="Murat C."/>
            <person name="Ohm R."/>
            <person name="Olson A."/>
            <person name="Spatafora J."/>
            <person name="Veneault-Fourrey C."/>
            <person name="Henrissat B."/>
            <person name="Grigoriev I."/>
            <person name="Martin F."/>
            <person name="Perotto S."/>
        </authorList>
    </citation>
    <scope>NUCLEOTIDE SEQUENCE [LARGE SCALE GENOMIC DNA]</scope>
    <source>
        <strain evidence="2 3">UAMH 7357</strain>
    </source>
</reference>
<dbReference type="AlphaFoldDB" id="A0A2J6QIV5"/>
<keyword evidence="3" id="KW-1185">Reference proteome</keyword>
<name>A0A2J6QIV5_9HELO</name>